<dbReference type="InParanoid" id="A0A1U8A533"/>
<evidence type="ECO:0000313" key="6">
    <source>
        <dbReference type="RefSeq" id="XP_010259967.1"/>
    </source>
</evidence>
<dbReference type="OrthoDB" id="70874at2759"/>
<dbReference type="InterPro" id="IPR024867">
    <property type="entry name" value="NFRKB"/>
</dbReference>
<dbReference type="OMA" id="GSEMCQV"/>
<evidence type="ECO:0000259" key="4">
    <source>
        <dbReference type="PROSITE" id="PS51916"/>
    </source>
</evidence>
<dbReference type="GeneID" id="104599217"/>
<protein>
    <submittedName>
        <fullName evidence="6">Uncharacterized protein LOC104599217</fullName>
    </submittedName>
</protein>
<dbReference type="CDD" id="cd21865">
    <property type="entry name" value="DEUBAD_NFRKB"/>
    <property type="match status" value="1"/>
</dbReference>
<dbReference type="InterPro" id="IPR057748">
    <property type="entry name" value="NFRKB_WH_2"/>
</dbReference>
<sequence>MAIVKNNFRVSKLDGELSPGCRDSLSTDEDELPRRSTASESNDDNDEDDDDADSGAGSDDFDMLELGEIGAEFCQVGNQNCCLPFELYDLPDLGEVLTLDTWNNCLTEEERFSLAEYLPDMDQETFMRTLKELFSGSNFHFGSPVAKLFNLLKGGLCEPRVALYRQGLNLFQKRQHYHLLRKYQNSMVSSLMQIKDAWENCVGYSIEERLRILNIMRSQRSLMYEKMEDLGLESGFSEQEESGEGFWGKRPKDIKLGTKAGRRAVYSVSPVLDVSSRRKSTAAEPMKYGKQNPRGTLKFSGSKASSAKEFMGHFPSAQHGLKMKSKSYLPTVAHPWQDQVVGYGYGAAHRSRGQVRGVEELDESAYEMNLQRDRHAPRGSAVAKVGSFKPGKKSEFLRGKDDFPIDDFMGLPLSVKNDSPSHGRTRYVNQRADIESLTEKVNNERASYNYHSLVAGKKAKYLGKFQKPAVEDQMKTVNDRAQHTLLKGNHIDWSSGNGSSRHNKAQEEAFSVDLPVNFDDWGVRSKKWKLGKEYQTGKNSLGSDFKVRSHRAFPTEMEDKFAYGKTVQEKIKWKSPQNGGVKREELRGINMFSQSEETESDSSEQANEEDDINLLGSKLDYPGNVLEGRRSASVKSLADPKKANKLVRKDKKEYAQGLDAMTYPSKKGSDLGEQMHTTEIEMYLSKGKYKDQIHDPMYFAAGILASNFSTSAKWVDDDRKQTHKLGKNGHLQSEPGERSHLPLSKAYPAERKQKGNYDHDHFVSQSNYMHDYISGDDDDDDLHGSHRLVDDHEHTTKSGKKGQNTETIVSNHHERSDMLLLGCSSVTKKRKGKADLTYMDEPDESGYMNSSPKQQIDGTAPLKKRGKRKVEAETGSSAMITSQPLVSERGATDVEPETKPAKKPFTLITPTVHTGFSFSIIHLLSAVRAAMITPYAEDTSEFGQHLEKKDGRQNLYKEEQARKQEGINREPSFPSHESLDVNDSDLPRQKTLPSLTVQEIVNRVRSNPGDPCILETQEPLQELVRGVLKLFSSKTAPLGAKGWKSLVFYERSTKSWSWIGPVSSNSSDHEIVEEETSSEAWGLPHRMLVKLVDAFANWLKSGQETLQQLGSLPAPPVTLMQPIQDAKERFRDLRAQKSLTTISPSSEEVRAYFRKEEQLRYSVPDRAFSYTAADGKKSIVAPLRRCGGKPTSKARDHFMLKPDRPPHVTILCLVRDAAARLPGSMGTRADVCTLIRDSQYIVEDVSDAQINQVVSGALDRLHYERDPCVQFDGDRKIWVYLHREREEEDFEDDGTSSTKKWKRQRKDATEQSYPGTVNAAYNGAGDQIGSSTAGGRDLISDLNVESSSMHERKRKELVYDDSRPNLEEDVEPFDGSAQDDAHEARPMDWEAIDLNPVRDDKMLCQENSTNEDFDDEVFSRERERPVGILAASLL</sequence>
<evidence type="ECO:0000256" key="2">
    <source>
        <dbReference type="ARBA" id="ARBA00023242"/>
    </source>
</evidence>
<feature type="region of interest" description="Disordered" evidence="3">
    <location>
        <begin position="13"/>
        <end position="59"/>
    </location>
</feature>
<feature type="region of interest" description="Disordered" evidence="3">
    <location>
        <begin position="279"/>
        <end position="300"/>
    </location>
</feature>
<comment type="subcellular location">
    <subcellularLocation>
        <location evidence="1">Nucleus</location>
    </subcellularLocation>
</comment>
<feature type="compositionally biased region" description="Basic and acidic residues" evidence="3">
    <location>
        <begin position="782"/>
        <end position="796"/>
    </location>
</feature>
<evidence type="ECO:0000256" key="1">
    <source>
        <dbReference type="ARBA" id="ARBA00004123"/>
    </source>
</evidence>
<dbReference type="eggNOG" id="KOG1927">
    <property type="taxonomic scope" value="Eukaryota"/>
</dbReference>
<feature type="region of interest" description="Disordered" evidence="3">
    <location>
        <begin position="723"/>
        <end position="742"/>
    </location>
</feature>
<dbReference type="KEGG" id="nnu:104599217"/>
<evidence type="ECO:0000313" key="5">
    <source>
        <dbReference type="Proteomes" id="UP000189703"/>
    </source>
</evidence>
<dbReference type="InterPro" id="IPR044867">
    <property type="entry name" value="DEUBAD_dom"/>
</dbReference>
<dbReference type="PANTHER" id="PTHR13052:SF0">
    <property type="entry name" value="DNA-BINDING PROTEIN-LIKE"/>
    <property type="match status" value="1"/>
</dbReference>
<dbReference type="PROSITE" id="PS51916">
    <property type="entry name" value="DEUBAD"/>
    <property type="match status" value="1"/>
</dbReference>
<reference evidence="6" key="1">
    <citation type="submission" date="2025-08" db="UniProtKB">
        <authorList>
            <consortium name="RefSeq"/>
        </authorList>
    </citation>
    <scope>IDENTIFICATION</scope>
</reference>
<evidence type="ECO:0000256" key="3">
    <source>
        <dbReference type="SAM" id="MobiDB-lite"/>
    </source>
</evidence>
<organism evidence="5 6">
    <name type="scientific">Nelumbo nucifera</name>
    <name type="common">Sacred lotus</name>
    <dbReference type="NCBI Taxonomy" id="4432"/>
    <lineage>
        <taxon>Eukaryota</taxon>
        <taxon>Viridiplantae</taxon>
        <taxon>Streptophyta</taxon>
        <taxon>Embryophyta</taxon>
        <taxon>Tracheophyta</taxon>
        <taxon>Spermatophyta</taxon>
        <taxon>Magnoliopsida</taxon>
        <taxon>Proteales</taxon>
        <taxon>Nelumbonaceae</taxon>
        <taxon>Nelumbo</taxon>
    </lineage>
</organism>
<keyword evidence="2" id="KW-0539">Nucleus</keyword>
<dbReference type="RefSeq" id="XP_010259967.1">
    <property type="nucleotide sequence ID" value="XM_010261665.2"/>
</dbReference>
<proteinExistence type="predicted"/>
<dbReference type="PANTHER" id="PTHR13052">
    <property type="entry name" value="NFRKB-RELATED"/>
    <property type="match status" value="1"/>
</dbReference>
<feature type="region of interest" description="Disordered" evidence="3">
    <location>
        <begin position="831"/>
        <end position="876"/>
    </location>
</feature>
<feature type="compositionally biased region" description="Polar residues" evidence="3">
    <location>
        <begin position="847"/>
        <end position="857"/>
    </location>
</feature>
<feature type="region of interest" description="Disordered" evidence="3">
    <location>
        <begin position="962"/>
        <end position="988"/>
    </location>
</feature>
<accession>A0A1U8A533</accession>
<dbReference type="FunCoup" id="A0A1U8A533">
    <property type="interactions" value="3172"/>
</dbReference>
<dbReference type="GO" id="GO:0031011">
    <property type="term" value="C:Ino80 complex"/>
    <property type="evidence" value="ECO:0007669"/>
    <property type="project" value="InterPro"/>
</dbReference>
<name>A0A1U8A533_NELNU</name>
<feature type="compositionally biased region" description="Acidic residues" evidence="3">
    <location>
        <begin position="41"/>
        <end position="59"/>
    </location>
</feature>
<keyword evidence="5" id="KW-1185">Reference proteome</keyword>
<feature type="domain" description="DEUBAD" evidence="4">
    <location>
        <begin position="84"/>
        <end position="197"/>
    </location>
</feature>
<dbReference type="Pfam" id="PF25793">
    <property type="entry name" value="WHD_2nd_NFRKB"/>
    <property type="match status" value="1"/>
</dbReference>
<feature type="region of interest" description="Disordered" evidence="3">
    <location>
        <begin position="773"/>
        <end position="816"/>
    </location>
</feature>
<dbReference type="STRING" id="4432.A0A1U8A533"/>
<feature type="compositionally biased region" description="Basic and acidic residues" evidence="3">
    <location>
        <begin position="1379"/>
        <end position="1388"/>
    </location>
</feature>
<feature type="region of interest" description="Disordered" evidence="3">
    <location>
        <begin position="1363"/>
        <end position="1388"/>
    </location>
</feature>
<feature type="compositionally biased region" description="Polar residues" evidence="3">
    <location>
        <begin position="801"/>
        <end position="810"/>
    </location>
</feature>
<dbReference type="Proteomes" id="UP000189703">
    <property type="component" value="Unplaced"/>
</dbReference>
<gene>
    <name evidence="6" type="primary">LOC104599217</name>
</gene>
<feature type="region of interest" description="Disordered" evidence="3">
    <location>
        <begin position="1288"/>
        <end position="1336"/>
    </location>
</feature>